<proteinExistence type="predicted"/>
<sequence length="132" mass="15186">MTEDYFGDKSPKEDVYQNRLASNYFKSLLELRRSIREPLERAYNICSDLGLIAKTFKESGLDAIRDFKINVAYPIRMALCERLSSGEEILRKISALEAANLTLDEDTSITRFEKIAIEVKYDGSRKESQGHR</sequence>
<dbReference type="EMBL" id="LAZR01064966">
    <property type="protein sequence ID" value="KKK56497.1"/>
    <property type="molecule type" value="Genomic_DNA"/>
</dbReference>
<comment type="caution">
    <text evidence="1">The sequence shown here is derived from an EMBL/GenBank/DDBJ whole genome shotgun (WGS) entry which is preliminary data.</text>
</comment>
<organism evidence="1">
    <name type="scientific">marine sediment metagenome</name>
    <dbReference type="NCBI Taxonomy" id="412755"/>
    <lineage>
        <taxon>unclassified sequences</taxon>
        <taxon>metagenomes</taxon>
        <taxon>ecological metagenomes</taxon>
    </lineage>
</organism>
<accession>A0A0F8WI16</accession>
<name>A0A0F8WI16_9ZZZZ</name>
<protein>
    <submittedName>
        <fullName evidence="1">Uncharacterized protein</fullName>
    </submittedName>
</protein>
<reference evidence="1" key="1">
    <citation type="journal article" date="2015" name="Nature">
        <title>Complex archaea that bridge the gap between prokaryotes and eukaryotes.</title>
        <authorList>
            <person name="Spang A."/>
            <person name="Saw J.H."/>
            <person name="Jorgensen S.L."/>
            <person name="Zaremba-Niedzwiedzka K."/>
            <person name="Martijn J."/>
            <person name="Lind A.E."/>
            <person name="van Eijk R."/>
            <person name="Schleper C."/>
            <person name="Guy L."/>
            <person name="Ettema T.J."/>
        </authorList>
    </citation>
    <scope>NUCLEOTIDE SEQUENCE</scope>
</reference>
<evidence type="ECO:0000313" key="1">
    <source>
        <dbReference type="EMBL" id="KKK56497.1"/>
    </source>
</evidence>
<dbReference type="AlphaFoldDB" id="A0A0F8WI16"/>
<gene>
    <name evidence="1" type="ORF">LCGC14_3063930</name>
</gene>